<dbReference type="Proteomes" id="UP001168338">
    <property type="component" value="Unassembled WGS sequence"/>
</dbReference>
<evidence type="ECO:0000259" key="2">
    <source>
        <dbReference type="Pfam" id="PF12863"/>
    </source>
</evidence>
<evidence type="ECO:0000313" key="3">
    <source>
        <dbReference type="EMBL" id="MDN7024066.1"/>
    </source>
</evidence>
<protein>
    <submittedName>
        <fullName evidence="3">DUF3821 domain-containing protein</fullName>
    </submittedName>
</protein>
<keyword evidence="1" id="KW-0812">Transmembrane</keyword>
<sequence length="1113" mass="117004">MSVAYHFTSVKYPRRSIFRYRTAPAGSGHVGGCGDDPGRRDLRPGLFPDSALRDLPPVGLLPCMRDTMQNHTRKTILLFAALIVVALLSSPAAARDGRAGIGVGDTIYTGEEGLDLTGVAPGITRLVHYSDFAAGAADNIIDVPSANTFDLSAADAGGITGTYYAWDSSGLAAGNPYVVVKTPAVTLDVVLDTSRTDSVAGKSVSRSTPLAFEVQNNVNGLYATPAVAFVDIEVTTPAGGRLTQLGGVGTDNVPINASTVYVGGIALTDAAAGTYTAQARWNDATGLAGKGYDSNTVSFEVSIRSLSLAANKDAVVRGNPFVVTVTGEAKKAYWLYVRDAGLNADQYPLIAPGQPSVTPNVQMDGVPDAADVPYAGAQVITSAAGARAVQFTTTVATADQTFTIKVVDPADPGRSDDVRVRVEMGTVTMAASGTGVYYIGEEIVLSGTNTEAATTYLFVCGPNLPTGGVRLNDFTAAVVDQVGSTFTSVSVETDDTWEYRWDTSSVNAWLDSGCYTLYAVSTPRDKAHVSDAQYATQSVVLKTPTITATASSTTVAKGDPLTISGTAEGNPGNVYVWIFGKNYRLLSKSVSVESDGSFEYGLDSGVTGNLATGQYFVVVQHPMQNGLQDVRLAPGTTATITAPGMANIDLSNLQASDAAAALVNALNSPYVEDTHVALTFLVEEPWLRIDPIGNQTPGSTFTITGTTNLAPGDELLIDVTSASFDPMAGVPYIGFSGASGAVTVQRGAPNNTWFFEVDASTFRPDEYIVNVESVETGVTCSTTFALGEGPYPTPTPVYPDSSGYTIRSVTVSPPDAGLSAGEDVAASVRVRFLQTFDPNASFEVYTDLAEPCWRIYTYRDDILISSQTRGGSRVEITAFELSYAGTVELAIQLDGTIPAVEAAGNRTLFRSQILDAAHAPVENATFTIFREFIPAPPPAPVPDATLSLARGWNFVSVQKRLSDGNNTAAKVFGAVDTAGHSFFRYDAVTRSWSALAADSAIEPLDGYWVYANRSTSVGLFFASDSVTVPPARSLAPGWNAVGHPCTVPASARDALFSVRSAWTNLIGWNAAVQEYEIAVVNGGSGIFADSRTMVPGQGYWLYMAGEGELAGLT</sequence>
<keyword evidence="4" id="KW-1185">Reference proteome</keyword>
<reference evidence="3" key="1">
    <citation type="submission" date="2019-05" db="EMBL/GenBank/DDBJ databases">
        <title>Methanoculleus sp. FWC-SCC1, a methanogenic archaeon isolated from deep marine cold seep.</title>
        <authorList>
            <person name="Chen Y.-W."/>
            <person name="Chen S.-C."/>
            <person name="Teng N.-H."/>
            <person name="Lai M.-C."/>
        </authorList>
    </citation>
    <scope>NUCLEOTIDE SEQUENCE</scope>
    <source>
        <strain evidence="3">FWC-SCC1</strain>
    </source>
</reference>
<dbReference type="NCBIfam" id="NF041431">
    <property type="entry name" value="S_layer_MEMAR"/>
    <property type="match status" value="1"/>
</dbReference>
<keyword evidence="1" id="KW-0472">Membrane</keyword>
<dbReference type="EMBL" id="VCYH01000002">
    <property type="protein sequence ID" value="MDN7024066.1"/>
    <property type="molecule type" value="Genomic_DNA"/>
</dbReference>
<name>A0ABT8M806_9EURY</name>
<evidence type="ECO:0000256" key="1">
    <source>
        <dbReference type="SAM" id="Phobius"/>
    </source>
</evidence>
<comment type="caution">
    <text evidence="3">The sequence shown here is derived from an EMBL/GenBank/DDBJ whole genome shotgun (WGS) entry which is preliminary data.</text>
</comment>
<dbReference type="Pfam" id="PF12863">
    <property type="entry name" value="DUF3821"/>
    <property type="match status" value="1"/>
</dbReference>
<gene>
    <name evidence="3" type="ORF">FGU65_04030</name>
</gene>
<evidence type="ECO:0000313" key="4">
    <source>
        <dbReference type="Proteomes" id="UP001168338"/>
    </source>
</evidence>
<keyword evidence="1" id="KW-1133">Transmembrane helix</keyword>
<feature type="transmembrane region" description="Helical" evidence="1">
    <location>
        <begin position="75"/>
        <end position="94"/>
    </location>
</feature>
<organism evidence="3 4">
    <name type="scientific">Methanoculleus frigidifontis</name>
    <dbReference type="NCBI Taxonomy" id="2584085"/>
    <lineage>
        <taxon>Archaea</taxon>
        <taxon>Methanobacteriati</taxon>
        <taxon>Methanobacteriota</taxon>
        <taxon>Stenosarchaea group</taxon>
        <taxon>Methanomicrobia</taxon>
        <taxon>Methanomicrobiales</taxon>
        <taxon>Methanomicrobiaceae</taxon>
        <taxon>Methanoculleus</taxon>
    </lineage>
</organism>
<accession>A0ABT8M806</accession>
<dbReference type="InterPro" id="IPR024277">
    <property type="entry name" value="DUF3821"/>
</dbReference>
<feature type="domain" description="DUF3821" evidence="2">
    <location>
        <begin position="104"/>
        <end position="284"/>
    </location>
</feature>
<proteinExistence type="predicted"/>